<keyword evidence="1" id="KW-0862">Zinc</keyword>
<feature type="compositionally biased region" description="Gly residues" evidence="2">
    <location>
        <begin position="89"/>
        <end position="104"/>
    </location>
</feature>
<sequence>MATGVLAPAAAFSLCARCRLIAAPLLGLRREINGGGSPAVSTSAVDRRVTADEVDADLWSPAGDRSRAPRGRRGRACPWPARARSARGQRGGSRGGEGALGRGTAGRAPAAGRAPTAGRAGRRERGDVPDEFFKLFNLQTLLLTGNDLGGMIPGSLSSVTTLAHCAADQNNFSGSIPSGITKNVKMSERRSCDTTGGGARPSPKWSSPPSVLCSRPSPVGGGLGGRFWVLTPAEDDAEAVSEASDDPPSSPGGSLRSARRSAFAPGGRPSRFPSGGGGGAGSVSGRSSSTRGFARAEARRRRTFPAQDWVSARCPSSWSGSPEAAVPGAGEAAAPVSSLAAGRGFARADGEDPFPPLLAGLGLDVGPACSLSLSSEAQESQKALELWAENVVASQAHSPSAQGPVVAEPLTWLWIRRGCSSLELGFPASAQDVRRHHRAARKIRRTAPPPSLSRSFAQVTMERAAGGGPGTGGGAGAGGQRGQAGNKRRLDDRSQAAAAGRPQGSSGAAARSSNHCSKRRPSGSGPGGGKGGVGRGGGPAQVTATNTPPAWWVAREKKREARRASRRRRRSLLLPSRSRQGPASDRGGQTARGAGRPAASSGPSRAALEEVTTPASNMECFKCGRMGHFQASCTFPPVCLLCGVEGHNSNACLSEGKQPELRILGQAVPGESFFYLDFDEDEDEDEEVTNGAVISFRQVVFSAGDLSRELQHLVEADWDWQVQEVGRNEFAVLFPSRESLQFSTRSGRLFLPLSGTVADIRLADADPAPVELLQEVWVKLTGVPKRIRRASRLLAGMRMLGWPMEVDEDSLRAAARSDAHCLSQPGQTQGMTTTWMSSPPSERIRRSGKTVPASTRVAAPPAGGSRAAPMARPPLREARSAPEPSRARASRLVVEAPVGTGPAPVRPASPPLDSPTLITADSEDTTPTGSPSKDLGGAESLVSIRVLDSNELMREASELDEATVAQSDGPAAGVPRRRRTRTVPAEPARKSARLTGPSAATPVLQRAQERTATRNLDPSGKLDDFAILPKVSDEHLLKVTHDSGLAFTCESHSPQEALSLIRAKEEAQAALALAVFRKEVEAARSVL</sequence>
<dbReference type="Gene3D" id="3.80.10.10">
    <property type="entry name" value="Ribonuclease Inhibitor"/>
    <property type="match status" value="1"/>
</dbReference>
<feature type="compositionally biased region" description="Low complexity" evidence="2">
    <location>
        <begin position="105"/>
        <end position="119"/>
    </location>
</feature>
<proteinExistence type="predicted"/>
<feature type="region of interest" description="Disordered" evidence="2">
    <location>
        <begin position="170"/>
        <end position="217"/>
    </location>
</feature>
<name>A0AAD8S7V6_LOLMU</name>
<evidence type="ECO:0000256" key="2">
    <source>
        <dbReference type="SAM" id="MobiDB-lite"/>
    </source>
</evidence>
<dbReference type="InterPro" id="IPR032675">
    <property type="entry name" value="LRR_dom_sf"/>
</dbReference>
<feature type="region of interest" description="Disordered" evidence="2">
    <location>
        <begin position="235"/>
        <end position="329"/>
    </location>
</feature>
<feature type="region of interest" description="Disordered" evidence="2">
    <location>
        <begin position="821"/>
        <end position="937"/>
    </location>
</feature>
<gene>
    <name evidence="4" type="ORF">QYE76_064538</name>
</gene>
<feature type="compositionally biased region" description="Low complexity" evidence="2">
    <location>
        <begin position="319"/>
        <end position="329"/>
    </location>
</feature>
<feature type="compositionally biased region" description="Polar residues" evidence="2">
    <location>
        <begin position="824"/>
        <end position="840"/>
    </location>
</feature>
<feature type="region of interest" description="Disordered" evidence="2">
    <location>
        <begin position="463"/>
        <end position="610"/>
    </location>
</feature>
<feature type="compositionally biased region" description="Low complexity" evidence="2">
    <location>
        <begin position="858"/>
        <end position="870"/>
    </location>
</feature>
<feature type="region of interest" description="Disordered" evidence="2">
    <location>
        <begin position="56"/>
        <end position="125"/>
    </location>
</feature>
<evidence type="ECO:0000256" key="1">
    <source>
        <dbReference type="PROSITE-ProRule" id="PRU00047"/>
    </source>
</evidence>
<dbReference type="AlphaFoldDB" id="A0AAD8S7V6"/>
<dbReference type="SUPFAM" id="SSF57756">
    <property type="entry name" value="Retrovirus zinc finger-like domains"/>
    <property type="match status" value="1"/>
</dbReference>
<feature type="domain" description="CCHC-type" evidence="3">
    <location>
        <begin position="620"/>
        <end position="633"/>
    </location>
</feature>
<dbReference type="SMART" id="SM00343">
    <property type="entry name" value="ZnF_C2HC"/>
    <property type="match status" value="2"/>
</dbReference>
<accession>A0AAD8S7V6</accession>
<feature type="compositionally biased region" description="Gly residues" evidence="2">
    <location>
        <begin position="465"/>
        <end position="482"/>
    </location>
</feature>
<feature type="compositionally biased region" description="Low complexity" evidence="2">
    <location>
        <begin position="251"/>
        <end position="273"/>
    </location>
</feature>
<dbReference type="InterPro" id="IPR036875">
    <property type="entry name" value="Znf_CCHC_sf"/>
</dbReference>
<keyword evidence="5" id="KW-1185">Reference proteome</keyword>
<feature type="compositionally biased region" description="Polar residues" evidence="2">
    <location>
        <begin position="170"/>
        <end position="181"/>
    </location>
</feature>
<dbReference type="EMBL" id="JAUUTY010000004">
    <property type="protein sequence ID" value="KAK1646733.1"/>
    <property type="molecule type" value="Genomic_DNA"/>
</dbReference>
<feature type="compositionally biased region" description="Basic and acidic residues" evidence="2">
    <location>
        <begin position="554"/>
        <end position="563"/>
    </location>
</feature>
<dbReference type="GO" id="GO:0008270">
    <property type="term" value="F:zinc ion binding"/>
    <property type="evidence" value="ECO:0007669"/>
    <property type="project" value="UniProtKB-KW"/>
</dbReference>
<evidence type="ECO:0000259" key="3">
    <source>
        <dbReference type="PROSITE" id="PS50158"/>
    </source>
</evidence>
<dbReference type="InterPro" id="IPR001878">
    <property type="entry name" value="Znf_CCHC"/>
</dbReference>
<keyword evidence="1" id="KW-0479">Metal-binding</keyword>
<feature type="compositionally biased region" description="Pro residues" evidence="2">
    <location>
        <begin position="904"/>
        <end position="913"/>
    </location>
</feature>
<organism evidence="4 5">
    <name type="scientific">Lolium multiflorum</name>
    <name type="common">Italian ryegrass</name>
    <name type="synonym">Lolium perenne subsp. multiflorum</name>
    <dbReference type="NCBI Taxonomy" id="4521"/>
    <lineage>
        <taxon>Eukaryota</taxon>
        <taxon>Viridiplantae</taxon>
        <taxon>Streptophyta</taxon>
        <taxon>Embryophyta</taxon>
        <taxon>Tracheophyta</taxon>
        <taxon>Spermatophyta</taxon>
        <taxon>Magnoliopsida</taxon>
        <taxon>Liliopsida</taxon>
        <taxon>Poales</taxon>
        <taxon>Poaceae</taxon>
        <taxon>BOP clade</taxon>
        <taxon>Pooideae</taxon>
        <taxon>Poodae</taxon>
        <taxon>Poeae</taxon>
        <taxon>Poeae Chloroplast Group 2 (Poeae type)</taxon>
        <taxon>Loliodinae</taxon>
        <taxon>Loliinae</taxon>
        <taxon>Lolium</taxon>
    </lineage>
</organism>
<evidence type="ECO:0000313" key="4">
    <source>
        <dbReference type="EMBL" id="KAK1646733.1"/>
    </source>
</evidence>
<dbReference type="PROSITE" id="PS50158">
    <property type="entry name" value="ZF_CCHC"/>
    <property type="match status" value="1"/>
</dbReference>
<feature type="region of interest" description="Disordered" evidence="2">
    <location>
        <begin position="958"/>
        <end position="991"/>
    </location>
</feature>
<dbReference type="PANTHER" id="PTHR33170">
    <property type="entry name" value="DUF4283 DOMAIN-CONTAINING PROTEIN-RELATED"/>
    <property type="match status" value="1"/>
</dbReference>
<reference evidence="4" key="1">
    <citation type="submission" date="2023-07" db="EMBL/GenBank/DDBJ databases">
        <title>A chromosome-level genome assembly of Lolium multiflorum.</title>
        <authorList>
            <person name="Chen Y."/>
            <person name="Copetti D."/>
            <person name="Kolliker R."/>
            <person name="Studer B."/>
        </authorList>
    </citation>
    <scope>NUCLEOTIDE SEQUENCE</scope>
    <source>
        <strain evidence="4">02402/16</strain>
        <tissue evidence="4">Leaf</tissue>
    </source>
</reference>
<dbReference type="Gene3D" id="4.10.60.10">
    <property type="entry name" value="Zinc finger, CCHC-type"/>
    <property type="match status" value="1"/>
</dbReference>
<feature type="compositionally biased region" description="Low complexity" evidence="2">
    <location>
        <begin position="76"/>
        <end position="88"/>
    </location>
</feature>
<dbReference type="PANTHER" id="PTHR33170:SF2">
    <property type="entry name" value="OS12G0531500 PROTEIN"/>
    <property type="match status" value="1"/>
</dbReference>
<feature type="compositionally biased region" description="Acidic residues" evidence="2">
    <location>
        <begin position="235"/>
        <end position="245"/>
    </location>
</feature>
<feature type="compositionally biased region" description="Gly residues" evidence="2">
    <location>
        <begin position="524"/>
        <end position="539"/>
    </location>
</feature>
<feature type="compositionally biased region" description="Low complexity" evidence="2">
    <location>
        <begin position="591"/>
        <end position="606"/>
    </location>
</feature>
<feature type="compositionally biased region" description="Low complexity" evidence="2">
    <location>
        <begin position="283"/>
        <end position="292"/>
    </location>
</feature>
<feature type="compositionally biased region" description="Polar residues" evidence="2">
    <location>
        <begin position="503"/>
        <end position="515"/>
    </location>
</feature>
<keyword evidence="1" id="KW-0863">Zinc-finger</keyword>
<evidence type="ECO:0000313" key="5">
    <source>
        <dbReference type="Proteomes" id="UP001231189"/>
    </source>
</evidence>
<dbReference type="GO" id="GO:0003676">
    <property type="term" value="F:nucleic acid binding"/>
    <property type="evidence" value="ECO:0007669"/>
    <property type="project" value="InterPro"/>
</dbReference>
<comment type="caution">
    <text evidence="4">The sequence shown here is derived from an EMBL/GenBank/DDBJ whole genome shotgun (WGS) entry which is preliminary data.</text>
</comment>
<dbReference type="SUPFAM" id="SSF52058">
    <property type="entry name" value="L domain-like"/>
    <property type="match status" value="1"/>
</dbReference>
<dbReference type="Proteomes" id="UP001231189">
    <property type="component" value="Unassembled WGS sequence"/>
</dbReference>
<protein>
    <recommendedName>
        <fullName evidence="3">CCHC-type domain-containing protein</fullName>
    </recommendedName>
</protein>